<evidence type="ECO:0000313" key="2">
    <source>
        <dbReference type="Proteomes" id="UP001519325"/>
    </source>
</evidence>
<accession>A0ABS4Q816</accession>
<comment type="caution">
    <text evidence="1">The sequence shown here is derived from an EMBL/GenBank/DDBJ whole genome shotgun (WGS) entry which is preliminary data.</text>
</comment>
<proteinExistence type="predicted"/>
<sequence>MHHRVREWLAFASGRTGEIVAGRLTSGNESVPGLRQTAC</sequence>
<protein>
    <submittedName>
        <fullName evidence="1">Uncharacterized protein</fullName>
    </submittedName>
</protein>
<keyword evidence="2" id="KW-1185">Reference proteome</keyword>
<gene>
    <name evidence="1" type="ORF">BJ987_000731</name>
</gene>
<evidence type="ECO:0000313" key="1">
    <source>
        <dbReference type="EMBL" id="MBP2187830.1"/>
    </source>
</evidence>
<name>A0ABS4Q816_9NOCA</name>
<dbReference type="Proteomes" id="UP001519325">
    <property type="component" value="Unassembled WGS sequence"/>
</dbReference>
<dbReference type="EMBL" id="JAGGMR010000001">
    <property type="protein sequence ID" value="MBP2187830.1"/>
    <property type="molecule type" value="Genomic_DNA"/>
</dbReference>
<organism evidence="1 2">
    <name type="scientific">Nocardia goodfellowii</name>
    <dbReference type="NCBI Taxonomy" id="882446"/>
    <lineage>
        <taxon>Bacteria</taxon>
        <taxon>Bacillati</taxon>
        <taxon>Actinomycetota</taxon>
        <taxon>Actinomycetes</taxon>
        <taxon>Mycobacteriales</taxon>
        <taxon>Nocardiaceae</taxon>
        <taxon>Nocardia</taxon>
    </lineage>
</organism>
<reference evidence="1 2" key="1">
    <citation type="submission" date="2021-03" db="EMBL/GenBank/DDBJ databases">
        <title>Sequencing the genomes of 1000 actinobacteria strains.</title>
        <authorList>
            <person name="Klenk H.-P."/>
        </authorList>
    </citation>
    <scope>NUCLEOTIDE SEQUENCE [LARGE SCALE GENOMIC DNA]</scope>
    <source>
        <strain evidence="1 2">DSM 45516</strain>
    </source>
</reference>